<evidence type="ECO:0000313" key="13">
    <source>
        <dbReference type="EMBL" id="GMS92746.1"/>
    </source>
</evidence>
<comment type="caution">
    <text evidence="13">The sequence shown here is derived from an EMBL/GenBank/DDBJ whole genome shotgun (WGS) entry which is preliminary data.</text>
</comment>
<reference evidence="13" key="1">
    <citation type="submission" date="2023-10" db="EMBL/GenBank/DDBJ databases">
        <title>Genome assembly of Pristionchus species.</title>
        <authorList>
            <person name="Yoshida K."/>
            <person name="Sommer R.J."/>
        </authorList>
    </citation>
    <scope>NUCLEOTIDE SEQUENCE</scope>
    <source>
        <strain evidence="13">RS0144</strain>
    </source>
</reference>
<comment type="subcellular location">
    <subcellularLocation>
        <location evidence="1">Membrane</location>
        <topology evidence="1">Multi-pass membrane protein</topology>
    </subcellularLocation>
</comment>
<keyword evidence="3 10" id="KW-0812">Transmembrane</keyword>
<feature type="domain" description="TRPM SLOG" evidence="11">
    <location>
        <begin position="171"/>
        <end position="430"/>
    </location>
</feature>
<dbReference type="PANTHER" id="PTHR13800">
    <property type="entry name" value="TRANSIENT RECEPTOR POTENTIAL CATION CHANNEL, SUBFAMILY M, MEMBER 6"/>
    <property type="match status" value="1"/>
</dbReference>
<keyword evidence="2" id="KW-0813">Transport</keyword>
<feature type="transmembrane region" description="Helical" evidence="10">
    <location>
        <begin position="1022"/>
        <end position="1043"/>
    </location>
</feature>
<organism evidence="13 14">
    <name type="scientific">Pristionchus entomophagus</name>
    <dbReference type="NCBI Taxonomy" id="358040"/>
    <lineage>
        <taxon>Eukaryota</taxon>
        <taxon>Metazoa</taxon>
        <taxon>Ecdysozoa</taxon>
        <taxon>Nematoda</taxon>
        <taxon>Chromadorea</taxon>
        <taxon>Rhabditida</taxon>
        <taxon>Rhabditina</taxon>
        <taxon>Diplogasteromorpha</taxon>
        <taxon>Diplogasteroidea</taxon>
        <taxon>Neodiplogasteridae</taxon>
        <taxon>Pristionchus</taxon>
    </lineage>
</organism>
<feature type="transmembrane region" description="Helical" evidence="10">
    <location>
        <begin position="956"/>
        <end position="976"/>
    </location>
</feature>
<dbReference type="Pfam" id="PF25508">
    <property type="entry name" value="TRPM2"/>
    <property type="match status" value="1"/>
</dbReference>
<sequence>PEIRVSMELNDIEENEEPELEQRRKSKRRNTQEQPSLSIAPAHVHGSEWKDMLSMTGMMSVVESTAFYDSQAFARSRSRAKSHSWMEHALSRRECTEFVPSQKYLNKCGCGRTVKQHKLKDAAQIPRMTEDENGDSSIPRAKWSILKNTTVMPSNAFGTIQFENVGVQSEARYARLSFDSDPSSVVRLLQAAWRMKPPKLIVTIHGGLTNFELQPKLERALRRGLMKAAQACDTWIITTGVHQGAVQHVCTALANLRRGRKGQSKVAAIGIAPWGLIKKRNRLVGNNNNVHYSMNVFANGRYLELDNAHSHFLLADNGTVGRYGAEVILRRRLEAFLATGSAPVVAVVVEGGEFAVTTVHDYLTRNPSIPVVVCDGSGRASDLLAFTQTILEEQGSLSDSMRVQLLTHVKGAFHLDDARAERALRQIVTCAEKKALLNVYRLGEGMHDVDHAIFTALMKGTNLDRMKLALAWNRVDIARSHIFGGDAIWNKLEMHEALMYALLHNRVDFVHLILENGVTMQNFLTFERLEQLYNSDLGPAHTLHSLTKSDELSIPMIGAVMEKLMGRSFRSIYTSQNFVHLYSIWKNRPHPKTMSVKKSAHAPNMEDDEDDEAQSTEMLFAFERPFHELLIWAVLTKRQDMAILMWKHGEEALAKALVATRLYSSLAHFAADEYLELTLCDELRKHALTFETLARDFLEELQKVGEEATSNLLTYELKNWGSTTVLSLASTNHDRFFMGHPSCQNIINEIWNGGMVHAADFMVLAGICFPPLILTSMEFKSQEELQTAPQTAVEYEESLDTDSESSESANDYSSDEGEDSSSDEEKGTAKRKPRSSSIAQAQSALHQLAAHTLPAMIAGARPGRKASRSSTHKSQSRRQTLDSVCSDFFECVDEEEHSVEMVKKTPLSWTQKISAFYTAPITTFYLWELAFFFFQIVLAYVILVRTDPERIHWEEYYLIAYVVVFGCDLIRKFLVYDVQPFSLKLYKFVISFRNGLSILAVVTYCIGFGFRCFPDWIMMGRVIIIMNSVLWSLKFIEYIAVYRLIGPYVNMASEMIPSCTPMIVLLSVAMLSYGVVRQAITYPYEDWNIILIRNLFLKPYYMVYGEVYAAEIDTCNDGMWDYHLDNGISMWDINQTMIDTDPDWNCVPGHWVSPLYMTFFMLISFVLFLNSMVASCTWVYEHRVMYTKEIFLLDRFRIVMDFESKPFLPPPFSIISHIFMIFKYIVWRCSRKSKGQRFVDSTLKTFLSPEREHALHRFESQVLDDWERRKDFAKKHSDAEHVIKSSNRSEQIVNQLTSLTSVKESTRDLIKKLDQRLTKMENERDERLSALASIAAQIERLTSSSSSSLPSHLDVSSGSSQQIVDVHF</sequence>
<name>A0AAV5TB28_9BILA</name>
<evidence type="ECO:0000256" key="1">
    <source>
        <dbReference type="ARBA" id="ARBA00004141"/>
    </source>
</evidence>
<keyword evidence="8" id="KW-0175">Coiled coil</keyword>
<dbReference type="GO" id="GO:0030001">
    <property type="term" value="P:metal ion transport"/>
    <property type="evidence" value="ECO:0007669"/>
    <property type="project" value="TreeGrafter"/>
</dbReference>
<keyword evidence="7" id="KW-0407">Ion channel</keyword>
<evidence type="ECO:0000256" key="9">
    <source>
        <dbReference type="SAM" id="MobiDB-lite"/>
    </source>
</evidence>
<proteinExistence type="predicted"/>
<evidence type="ECO:0000256" key="6">
    <source>
        <dbReference type="ARBA" id="ARBA00023136"/>
    </source>
</evidence>
<dbReference type="InterPro" id="IPR041491">
    <property type="entry name" value="TRPM_SLOG"/>
</dbReference>
<dbReference type="PANTHER" id="PTHR13800:SF10">
    <property type="entry name" value="GTL-1"/>
    <property type="match status" value="1"/>
</dbReference>
<dbReference type="GO" id="GO:0005261">
    <property type="term" value="F:monoatomic cation channel activity"/>
    <property type="evidence" value="ECO:0007669"/>
    <property type="project" value="TreeGrafter"/>
</dbReference>
<keyword evidence="6 10" id="KW-0472">Membrane</keyword>
<dbReference type="InterPro" id="IPR057366">
    <property type="entry name" value="TRPM-like"/>
</dbReference>
<evidence type="ECO:0000256" key="4">
    <source>
        <dbReference type="ARBA" id="ARBA00022989"/>
    </source>
</evidence>
<dbReference type="Proteomes" id="UP001432027">
    <property type="component" value="Unassembled WGS sequence"/>
</dbReference>
<evidence type="ECO:0008006" key="15">
    <source>
        <dbReference type="Google" id="ProtNLM"/>
    </source>
</evidence>
<dbReference type="Pfam" id="PF18139">
    <property type="entry name" value="LSDAT_euk"/>
    <property type="match status" value="1"/>
</dbReference>
<feature type="transmembrane region" description="Helical" evidence="10">
    <location>
        <begin position="924"/>
        <end position="944"/>
    </location>
</feature>
<feature type="transmembrane region" description="Helical" evidence="10">
    <location>
        <begin position="988"/>
        <end position="1010"/>
    </location>
</feature>
<feature type="region of interest" description="Disordered" evidence="9">
    <location>
        <begin position="785"/>
        <end position="836"/>
    </location>
</feature>
<keyword evidence="4 10" id="KW-1133">Transmembrane helix</keyword>
<protein>
    <recommendedName>
        <fullName evidence="15">TRPM SLOG domain-containing protein</fullName>
    </recommendedName>
</protein>
<feature type="compositionally biased region" description="Acidic residues" evidence="9">
    <location>
        <begin position="813"/>
        <end position="822"/>
    </location>
</feature>
<evidence type="ECO:0000256" key="7">
    <source>
        <dbReference type="ARBA" id="ARBA00023303"/>
    </source>
</evidence>
<dbReference type="EMBL" id="BTSX01000004">
    <property type="protein sequence ID" value="GMS92746.1"/>
    <property type="molecule type" value="Genomic_DNA"/>
</dbReference>
<dbReference type="InterPro" id="IPR050927">
    <property type="entry name" value="TRPM"/>
</dbReference>
<evidence type="ECO:0000259" key="12">
    <source>
        <dbReference type="Pfam" id="PF25508"/>
    </source>
</evidence>
<evidence type="ECO:0000256" key="3">
    <source>
        <dbReference type="ARBA" id="ARBA00022692"/>
    </source>
</evidence>
<keyword evidence="5" id="KW-0406">Ion transport</keyword>
<keyword evidence="14" id="KW-1185">Reference proteome</keyword>
<accession>A0AAV5TB28</accession>
<feature type="non-terminal residue" evidence="13">
    <location>
        <position position="1"/>
    </location>
</feature>
<feature type="compositionally biased region" description="Acidic residues" evidence="9">
    <location>
        <begin position="10"/>
        <end position="19"/>
    </location>
</feature>
<evidence type="ECO:0000259" key="11">
    <source>
        <dbReference type="Pfam" id="PF18139"/>
    </source>
</evidence>
<dbReference type="GO" id="GO:0005886">
    <property type="term" value="C:plasma membrane"/>
    <property type="evidence" value="ECO:0007669"/>
    <property type="project" value="TreeGrafter"/>
</dbReference>
<feature type="domain" description="TRPM-like" evidence="12">
    <location>
        <begin position="481"/>
        <end position="740"/>
    </location>
</feature>
<feature type="region of interest" description="Disordered" evidence="9">
    <location>
        <begin position="1"/>
        <end position="43"/>
    </location>
</feature>
<feature type="transmembrane region" description="Helical" evidence="10">
    <location>
        <begin position="1159"/>
        <end position="1180"/>
    </location>
</feature>
<evidence type="ECO:0000256" key="10">
    <source>
        <dbReference type="SAM" id="Phobius"/>
    </source>
</evidence>
<evidence type="ECO:0000256" key="8">
    <source>
        <dbReference type="SAM" id="Coils"/>
    </source>
</evidence>
<feature type="transmembrane region" description="Helical" evidence="10">
    <location>
        <begin position="1055"/>
        <end position="1076"/>
    </location>
</feature>
<feature type="compositionally biased region" description="Acidic residues" evidence="9">
    <location>
        <begin position="794"/>
        <end position="805"/>
    </location>
</feature>
<evidence type="ECO:0000313" key="14">
    <source>
        <dbReference type="Proteomes" id="UP001432027"/>
    </source>
</evidence>
<evidence type="ECO:0000256" key="2">
    <source>
        <dbReference type="ARBA" id="ARBA00022448"/>
    </source>
</evidence>
<gene>
    <name evidence="13" type="ORF">PENTCL1PPCAC_14921</name>
</gene>
<feature type="coiled-coil region" evidence="8">
    <location>
        <begin position="1303"/>
        <end position="1330"/>
    </location>
</feature>
<evidence type="ECO:0000256" key="5">
    <source>
        <dbReference type="ARBA" id="ARBA00023065"/>
    </source>
</evidence>